<sequence>MKQLRMHGAGITLWDRYWSNHRRISFFGAISDSVTCTGPKVSTHNPFTALVLPKRKATYDYAPLVVKRAANSNWTIIPIQTENPCPIKKTHLDVQGNELVHDNALPLQIQSPSSPRLAFSIAFMPPKASVKKKRWKNNSFQP</sequence>
<reference evidence="1" key="1">
    <citation type="submission" date="2015-04" db="UniProtKB">
        <authorList>
            <consortium name="EnsemblPlants"/>
        </authorList>
    </citation>
    <scope>IDENTIFICATION</scope>
</reference>
<reference evidence="1" key="2">
    <citation type="submission" date="2018-05" db="EMBL/GenBank/DDBJ databases">
        <title>OpunRS2 (Oryza punctata Reference Sequence Version 2).</title>
        <authorList>
            <person name="Zhang J."/>
            <person name="Kudrna D."/>
            <person name="Lee S."/>
            <person name="Talag J."/>
            <person name="Welchert J."/>
            <person name="Wing R.A."/>
        </authorList>
    </citation>
    <scope>NUCLEOTIDE SEQUENCE [LARGE SCALE GENOMIC DNA]</scope>
</reference>
<dbReference type="Proteomes" id="UP000026962">
    <property type="component" value="Chromosome 12"/>
</dbReference>
<name>A0A0E0ML23_ORYPU</name>
<dbReference type="EnsemblPlants" id="OPUNC12G06890.1">
    <property type="protein sequence ID" value="OPUNC12G06890.1"/>
    <property type="gene ID" value="OPUNC12G06890"/>
</dbReference>
<keyword evidence="2" id="KW-1185">Reference proteome</keyword>
<dbReference type="AlphaFoldDB" id="A0A0E0ML23"/>
<evidence type="ECO:0000313" key="1">
    <source>
        <dbReference type="EnsemblPlants" id="OPUNC12G06890.1"/>
    </source>
</evidence>
<organism evidence="1">
    <name type="scientific">Oryza punctata</name>
    <name type="common">Red rice</name>
    <dbReference type="NCBI Taxonomy" id="4537"/>
    <lineage>
        <taxon>Eukaryota</taxon>
        <taxon>Viridiplantae</taxon>
        <taxon>Streptophyta</taxon>
        <taxon>Embryophyta</taxon>
        <taxon>Tracheophyta</taxon>
        <taxon>Spermatophyta</taxon>
        <taxon>Magnoliopsida</taxon>
        <taxon>Liliopsida</taxon>
        <taxon>Poales</taxon>
        <taxon>Poaceae</taxon>
        <taxon>BOP clade</taxon>
        <taxon>Oryzoideae</taxon>
        <taxon>Oryzeae</taxon>
        <taxon>Oryzinae</taxon>
        <taxon>Oryza</taxon>
    </lineage>
</organism>
<accession>A0A0E0ML23</accession>
<protein>
    <submittedName>
        <fullName evidence="1">Uncharacterized protein</fullName>
    </submittedName>
</protein>
<proteinExistence type="predicted"/>
<dbReference type="Gramene" id="OPUNC12G06890.1">
    <property type="protein sequence ID" value="OPUNC12G06890.1"/>
    <property type="gene ID" value="OPUNC12G06890"/>
</dbReference>
<evidence type="ECO:0000313" key="2">
    <source>
        <dbReference type="Proteomes" id="UP000026962"/>
    </source>
</evidence>
<dbReference type="HOGENOM" id="CLU_1818984_0_0_1"/>